<dbReference type="PANTHER" id="PTHR45348:SF2">
    <property type="entry name" value="ZINC-TYPE ALCOHOL DEHYDROGENASE-LIKE PROTEIN C2E1P3.01"/>
    <property type="match status" value="1"/>
</dbReference>
<proteinExistence type="predicted"/>
<dbReference type="SMART" id="SM00829">
    <property type="entry name" value="PKS_ER"/>
    <property type="match status" value="1"/>
</dbReference>
<name>A0A8H2XJB9_9AGAM</name>
<reference evidence="2" key="1">
    <citation type="submission" date="2021-01" db="EMBL/GenBank/DDBJ databases">
        <authorList>
            <person name="Kaushik A."/>
        </authorList>
    </citation>
    <scope>NUCLEOTIDE SEQUENCE</scope>
    <source>
        <strain evidence="2">AG1-1B</strain>
    </source>
</reference>
<evidence type="ECO:0000313" key="2">
    <source>
        <dbReference type="EMBL" id="CAE6425459.1"/>
    </source>
</evidence>
<dbReference type="SUPFAM" id="SSF51735">
    <property type="entry name" value="NAD(P)-binding Rossmann-fold domains"/>
    <property type="match status" value="1"/>
</dbReference>
<dbReference type="InterPro" id="IPR011032">
    <property type="entry name" value="GroES-like_sf"/>
</dbReference>
<protein>
    <recommendedName>
        <fullName evidence="1">Enoyl reductase (ER) domain-containing protein</fullName>
    </recommendedName>
</protein>
<dbReference type="SUPFAM" id="SSF50129">
    <property type="entry name" value="GroES-like"/>
    <property type="match status" value="1"/>
</dbReference>
<dbReference type="InterPro" id="IPR013149">
    <property type="entry name" value="ADH-like_C"/>
</dbReference>
<sequence>MKEQLDRIISLMVQQHNASLLPQKHGELKIGTRPTPSPQRTQALVKVTAAAEIIDSGLFFERFPAVLGLDGAGVIQIVGSEVTKFKVGDRVIFQGTFNPDHGCYQEYALVDTDLISKIPNNINDDQASTIPSAAIAAYFGLFQNTCIDAPLNAQTASGKPLLVLGGSSSVGQFAIQFARIAGFSPIVTTASSHHASLLKSLGATHVFDRDTDAQTVQSAFTVPVSLVIDAISSDVTQPFAFDVLSIPSLVPGARLILLQAQTDSLKKKNAAHSVIINQVYGSSEVFRDIGVPFWQKIGQWIEEGEFVPNRVQLVNGGLTSVPEALRLSRKGVSGVKLVIRPQE</sequence>
<dbReference type="EMBL" id="CAJMWQ010000983">
    <property type="protein sequence ID" value="CAE6425459.1"/>
    <property type="molecule type" value="Genomic_DNA"/>
</dbReference>
<dbReference type="InterPro" id="IPR047122">
    <property type="entry name" value="Trans-enoyl_RdTase-like"/>
</dbReference>
<dbReference type="InterPro" id="IPR020843">
    <property type="entry name" value="ER"/>
</dbReference>
<dbReference type="InterPro" id="IPR013154">
    <property type="entry name" value="ADH-like_N"/>
</dbReference>
<dbReference type="Pfam" id="PF00107">
    <property type="entry name" value="ADH_zinc_N"/>
    <property type="match status" value="1"/>
</dbReference>
<organism evidence="2 3">
    <name type="scientific">Rhizoctonia solani</name>
    <dbReference type="NCBI Taxonomy" id="456999"/>
    <lineage>
        <taxon>Eukaryota</taxon>
        <taxon>Fungi</taxon>
        <taxon>Dikarya</taxon>
        <taxon>Basidiomycota</taxon>
        <taxon>Agaricomycotina</taxon>
        <taxon>Agaricomycetes</taxon>
        <taxon>Cantharellales</taxon>
        <taxon>Ceratobasidiaceae</taxon>
        <taxon>Rhizoctonia</taxon>
    </lineage>
</organism>
<dbReference type="AlphaFoldDB" id="A0A8H2XJB9"/>
<dbReference type="InterPro" id="IPR036291">
    <property type="entry name" value="NAD(P)-bd_dom_sf"/>
</dbReference>
<evidence type="ECO:0000313" key="3">
    <source>
        <dbReference type="Proteomes" id="UP000663826"/>
    </source>
</evidence>
<dbReference type="CDD" id="cd08249">
    <property type="entry name" value="enoyl_reductase_like"/>
    <property type="match status" value="1"/>
</dbReference>
<gene>
    <name evidence="2" type="ORF">RDB_LOCUS53785</name>
</gene>
<comment type="caution">
    <text evidence="2">The sequence shown here is derived from an EMBL/GenBank/DDBJ whole genome shotgun (WGS) entry which is preliminary data.</text>
</comment>
<feature type="domain" description="Enoyl reductase (ER)" evidence="1">
    <location>
        <begin position="26"/>
        <end position="339"/>
    </location>
</feature>
<evidence type="ECO:0000259" key="1">
    <source>
        <dbReference type="SMART" id="SM00829"/>
    </source>
</evidence>
<accession>A0A8H2XJB9</accession>
<dbReference type="Gene3D" id="3.40.50.720">
    <property type="entry name" value="NAD(P)-binding Rossmann-like Domain"/>
    <property type="match status" value="1"/>
</dbReference>
<dbReference type="Pfam" id="PF08240">
    <property type="entry name" value="ADH_N"/>
    <property type="match status" value="1"/>
</dbReference>
<dbReference type="PANTHER" id="PTHR45348">
    <property type="entry name" value="HYPOTHETICAL OXIDOREDUCTASE (EUROFUNG)"/>
    <property type="match status" value="1"/>
</dbReference>
<dbReference type="GO" id="GO:0016651">
    <property type="term" value="F:oxidoreductase activity, acting on NAD(P)H"/>
    <property type="evidence" value="ECO:0007669"/>
    <property type="project" value="InterPro"/>
</dbReference>
<dbReference type="Gene3D" id="3.90.180.10">
    <property type="entry name" value="Medium-chain alcohol dehydrogenases, catalytic domain"/>
    <property type="match status" value="1"/>
</dbReference>
<dbReference type="Proteomes" id="UP000663826">
    <property type="component" value="Unassembled WGS sequence"/>
</dbReference>